<sequence>MLQDAPFVPPGGAVQANASTEPAGAGGRGAGGRAKTFRQAVNAANAAVNKTGDIPEIPSEMPNLAAPPQTPPTQMGGGSASAIALLKPPDGAAAVGGGGDAGALPPAPAEGISIDTRAGAMAPSAAIWFDGAPALPPGAIIAVALPPGVIPAAVVSAQPQAPPVVYTPGNPGL</sequence>
<dbReference type="AlphaFoldDB" id="A0AAW1RWM7"/>
<comment type="caution">
    <text evidence="2">The sequence shown here is derived from an EMBL/GenBank/DDBJ whole genome shotgun (WGS) entry which is preliminary data.</text>
</comment>
<dbReference type="Proteomes" id="UP001445335">
    <property type="component" value="Unassembled WGS sequence"/>
</dbReference>
<keyword evidence="3" id="KW-1185">Reference proteome</keyword>
<evidence type="ECO:0000313" key="2">
    <source>
        <dbReference type="EMBL" id="KAK9838178.1"/>
    </source>
</evidence>
<accession>A0AAW1RWM7</accession>
<organism evidence="2 3">
    <name type="scientific">Elliptochloris bilobata</name>
    <dbReference type="NCBI Taxonomy" id="381761"/>
    <lineage>
        <taxon>Eukaryota</taxon>
        <taxon>Viridiplantae</taxon>
        <taxon>Chlorophyta</taxon>
        <taxon>core chlorophytes</taxon>
        <taxon>Trebouxiophyceae</taxon>
        <taxon>Trebouxiophyceae incertae sedis</taxon>
        <taxon>Elliptochloris clade</taxon>
        <taxon>Elliptochloris</taxon>
    </lineage>
</organism>
<name>A0AAW1RWM7_9CHLO</name>
<gene>
    <name evidence="2" type="ORF">WJX81_006981</name>
</gene>
<evidence type="ECO:0000256" key="1">
    <source>
        <dbReference type="SAM" id="MobiDB-lite"/>
    </source>
</evidence>
<protein>
    <submittedName>
        <fullName evidence="2">Uncharacterized protein</fullName>
    </submittedName>
</protein>
<reference evidence="2 3" key="1">
    <citation type="journal article" date="2024" name="Nat. Commun.">
        <title>Phylogenomics reveals the evolutionary origins of lichenization in chlorophyte algae.</title>
        <authorList>
            <person name="Puginier C."/>
            <person name="Libourel C."/>
            <person name="Otte J."/>
            <person name="Skaloud P."/>
            <person name="Haon M."/>
            <person name="Grisel S."/>
            <person name="Petersen M."/>
            <person name="Berrin J.G."/>
            <person name="Delaux P.M."/>
            <person name="Dal Grande F."/>
            <person name="Keller J."/>
        </authorList>
    </citation>
    <scope>NUCLEOTIDE SEQUENCE [LARGE SCALE GENOMIC DNA]</scope>
    <source>
        <strain evidence="2 3">SAG 245.80</strain>
    </source>
</reference>
<dbReference type="EMBL" id="JALJOU010000020">
    <property type="protein sequence ID" value="KAK9838178.1"/>
    <property type="molecule type" value="Genomic_DNA"/>
</dbReference>
<evidence type="ECO:0000313" key="3">
    <source>
        <dbReference type="Proteomes" id="UP001445335"/>
    </source>
</evidence>
<feature type="region of interest" description="Disordered" evidence="1">
    <location>
        <begin position="1"/>
        <end position="33"/>
    </location>
</feature>
<proteinExistence type="predicted"/>